<evidence type="ECO:0000313" key="4">
    <source>
        <dbReference type="Proteomes" id="UP000235965"/>
    </source>
</evidence>
<dbReference type="InterPro" id="IPR024761">
    <property type="entry name" value="TFIIIC_delta_N"/>
</dbReference>
<reference evidence="3 4" key="1">
    <citation type="submission" date="2017-12" db="EMBL/GenBank/DDBJ databases">
        <title>Hemimetabolous genomes reveal molecular basis of termite eusociality.</title>
        <authorList>
            <person name="Harrison M.C."/>
            <person name="Jongepier E."/>
            <person name="Robertson H.M."/>
            <person name="Arning N."/>
            <person name="Bitard-Feildel T."/>
            <person name="Chao H."/>
            <person name="Childers C.P."/>
            <person name="Dinh H."/>
            <person name="Doddapaneni H."/>
            <person name="Dugan S."/>
            <person name="Gowin J."/>
            <person name="Greiner C."/>
            <person name="Han Y."/>
            <person name="Hu H."/>
            <person name="Hughes D.S.T."/>
            <person name="Huylmans A.-K."/>
            <person name="Kemena C."/>
            <person name="Kremer L.P.M."/>
            <person name="Lee S.L."/>
            <person name="Lopez-Ezquerra A."/>
            <person name="Mallet L."/>
            <person name="Monroy-Kuhn J.M."/>
            <person name="Moser A."/>
            <person name="Murali S.C."/>
            <person name="Muzny D.M."/>
            <person name="Otani S."/>
            <person name="Piulachs M.-D."/>
            <person name="Poelchau M."/>
            <person name="Qu J."/>
            <person name="Schaub F."/>
            <person name="Wada-Katsumata A."/>
            <person name="Worley K.C."/>
            <person name="Xie Q."/>
            <person name="Ylla G."/>
            <person name="Poulsen M."/>
            <person name="Gibbs R.A."/>
            <person name="Schal C."/>
            <person name="Richards S."/>
            <person name="Belles X."/>
            <person name="Korb J."/>
            <person name="Bornberg-Bauer E."/>
        </authorList>
    </citation>
    <scope>NUCLEOTIDE SEQUENCE [LARGE SCALE GENOMIC DNA]</scope>
    <source>
        <tissue evidence="3">Whole body</tissue>
    </source>
</reference>
<proteinExistence type="predicted"/>
<dbReference type="InParanoid" id="A0A2J7QHG4"/>
<feature type="domain" description="Transcription factor IIIC 90kDa subunit N-terminal" evidence="2">
    <location>
        <begin position="23"/>
        <end position="436"/>
    </location>
</feature>
<feature type="region of interest" description="Disordered" evidence="1">
    <location>
        <begin position="672"/>
        <end position="695"/>
    </location>
</feature>
<comment type="caution">
    <text evidence="3">The sequence shown here is derived from an EMBL/GenBank/DDBJ whole genome shotgun (WGS) entry which is preliminary data.</text>
</comment>
<evidence type="ECO:0000313" key="3">
    <source>
        <dbReference type="EMBL" id="PNF28019.1"/>
    </source>
</evidence>
<gene>
    <name evidence="3" type="ORF">B7P43_G13849</name>
</gene>
<keyword evidence="4" id="KW-1185">Reference proteome</keyword>
<evidence type="ECO:0000256" key="1">
    <source>
        <dbReference type="SAM" id="MobiDB-lite"/>
    </source>
</evidence>
<dbReference type="PANTHER" id="PTHR15496">
    <property type="entry name" value="GENERAL TRANSCRIPTION FACTOR 3C POLYPEPTIDE 4 FAMILY"/>
    <property type="match status" value="1"/>
</dbReference>
<dbReference type="Proteomes" id="UP000235965">
    <property type="component" value="Unassembled WGS sequence"/>
</dbReference>
<sequence>MELEEIHTLALSPAVAASFAALWSDDDKISVITEKGLHVMELVPDPDGAQQVLELRRSWVKPCDYFPTSETGIDYNSLIWKLDQQDAYRLILDTCLAPNLTTTKSVAPYITQVAWSPAGMLQYGRCLLASLTNYGCVLVHMPQSKQWSTMVDISSLWSKHCSENWGDDGDINGDISILQSRAEKLKATAITWGNIMSDGDRTYSYLMVGLLNGVIVVWQINAVTVRSRKCELQPKILLQFETKMYNITTLHWRVIDDQTGWLCAGDVRGIVKMLSLSKVQDKLQCMSSTEVWPHSDRIQVTKLLTLPCNVIENSPVTVVAIKGGFVVAVALDMDGTVVATWPYMVGNLSVTGVVLLDQHSLLVLTHSGSFNILRVVKTGVNLSLEAKVLSPIKIPKSAYYGITASANKAIFCLVTSFCTLVNHVIQRDPAQLTFFKLCGLIDPYTVLLTNPSQSLRGYWDCLELIRLQGSPVRKLSDQLDDLTTYQLKIHLWLHRFALVQDDPEEDLEKQTALKEELKQMERLILNRHVYARASELMKHESLTAEEQQSLYLLLSWLQKIDAEMNADGPTQAAVRDIVHRARKFQHQLGSEHCSICDKECDRIDNPIELQCPAGHSLPRCCLSLLQCSHIPYWICRLCHSVAHTNSGLVEAPVCVYCDSVLYLDDRLVLPGTEEEEEAAEQSQEIDSTSVRSPSS</sequence>
<organism evidence="3 4">
    <name type="scientific">Cryptotermes secundus</name>
    <dbReference type="NCBI Taxonomy" id="105785"/>
    <lineage>
        <taxon>Eukaryota</taxon>
        <taxon>Metazoa</taxon>
        <taxon>Ecdysozoa</taxon>
        <taxon>Arthropoda</taxon>
        <taxon>Hexapoda</taxon>
        <taxon>Insecta</taxon>
        <taxon>Pterygota</taxon>
        <taxon>Neoptera</taxon>
        <taxon>Polyneoptera</taxon>
        <taxon>Dictyoptera</taxon>
        <taxon>Blattodea</taxon>
        <taxon>Blattoidea</taxon>
        <taxon>Termitoidae</taxon>
        <taxon>Kalotermitidae</taxon>
        <taxon>Cryptotermitinae</taxon>
        <taxon>Cryptotermes</taxon>
    </lineage>
</organism>
<dbReference type="AlphaFoldDB" id="A0A2J7QHG4"/>
<dbReference type="SUPFAM" id="SSF50978">
    <property type="entry name" value="WD40 repeat-like"/>
    <property type="match status" value="1"/>
</dbReference>
<dbReference type="STRING" id="105785.A0A2J7QHG4"/>
<dbReference type="EMBL" id="NEVH01013976">
    <property type="protein sequence ID" value="PNF28019.1"/>
    <property type="molecule type" value="Genomic_DNA"/>
</dbReference>
<name>A0A2J7QHG4_9NEOP</name>
<dbReference type="OrthoDB" id="8171084at2759"/>
<dbReference type="GO" id="GO:0000127">
    <property type="term" value="C:transcription factor TFIIIC complex"/>
    <property type="evidence" value="ECO:0007669"/>
    <property type="project" value="InterPro"/>
</dbReference>
<dbReference type="Pfam" id="PF12657">
    <property type="entry name" value="TFIIIC_delta"/>
    <property type="match status" value="1"/>
</dbReference>
<dbReference type="InterPro" id="IPR044230">
    <property type="entry name" value="GTF3C4"/>
</dbReference>
<dbReference type="GO" id="GO:0004402">
    <property type="term" value="F:histone acetyltransferase activity"/>
    <property type="evidence" value="ECO:0007669"/>
    <property type="project" value="InterPro"/>
</dbReference>
<evidence type="ECO:0000259" key="2">
    <source>
        <dbReference type="Pfam" id="PF12657"/>
    </source>
</evidence>
<dbReference type="GO" id="GO:0006384">
    <property type="term" value="P:transcription initiation at RNA polymerase III promoter"/>
    <property type="evidence" value="ECO:0007669"/>
    <property type="project" value="InterPro"/>
</dbReference>
<dbReference type="PANTHER" id="PTHR15496:SF2">
    <property type="entry name" value="GENERAL TRANSCRIPTION FACTOR 3C POLYPEPTIDE 4"/>
    <property type="match status" value="1"/>
</dbReference>
<accession>A0A2J7QHG4</accession>
<feature type="compositionally biased region" description="Polar residues" evidence="1">
    <location>
        <begin position="685"/>
        <end position="695"/>
    </location>
</feature>
<protein>
    <recommendedName>
        <fullName evidence="2">Transcription factor IIIC 90kDa subunit N-terminal domain-containing protein</fullName>
    </recommendedName>
</protein>
<dbReference type="InterPro" id="IPR036322">
    <property type="entry name" value="WD40_repeat_dom_sf"/>
</dbReference>